<protein>
    <submittedName>
        <fullName evidence="4">Pseudouridine kinase</fullName>
        <ecNumber evidence="4">2.7.1.83</ecNumber>
    </submittedName>
</protein>
<evidence type="ECO:0000313" key="4">
    <source>
        <dbReference type="EMBL" id="CTQ68120.1"/>
    </source>
</evidence>
<keyword evidence="5" id="KW-1185">Reference proteome</keyword>
<dbReference type="Proteomes" id="UP000053235">
    <property type="component" value="Unassembled WGS sequence"/>
</dbReference>
<evidence type="ECO:0000259" key="3">
    <source>
        <dbReference type="Pfam" id="PF00294"/>
    </source>
</evidence>
<dbReference type="PANTHER" id="PTHR10584">
    <property type="entry name" value="SUGAR KINASE"/>
    <property type="match status" value="1"/>
</dbReference>
<accession>A0A0M7A1H7</accession>
<keyword evidence="2 4" id="KW-0418">Kinase</keyword>
<dbReference type="EC" id="2.7.1.83" evidence="4"/>
<dbReference type="InterPro" id="IPR029056">
    <property type="entry name" value="Ribokinase-like"/>
</dbReference>
<proteinExistence type="predicted"/>
<evidence type="ECO:0000313" key="5">
    <source>
        <dbReference type="Proteomes" id="UP000053235"/>
    </source>
</evidence>
<feature type="domain" description="Carbohydrate kinase PfkB" evidence="3">
    <location>
        <begin position="13"/>
        <end position="298"/>
    </location>
</feature>
<reference evidence="5" key="1">
    <citation type="submission" date="2015-07" db="EMBL/GenBank/DDBJ databases">
        <authorList>
            <person name="Rodrigo-Torres Lidia"/>
            <person name="Arahal R.David."/>
        </authorList>
    </citation>
    <scope>NUCLEOTIDE SEQUENCE [LARGE SCALE GENOMIC DNA]</scope>
    <source>
        <strain evidence="5">CECT 5112</strain>
    </source>
</reference>
<dbReference type="InterPro" id="IPR011611">
    <property type="entry name" value="PfkB_dom"/>
</dbReference>
<dbReference type="SUPFAM" id="SSF53613">
    <property type="entry name" value="Ribokinase-like"/>
    <property type="match status" value="1"/>
</dbReference>
<dbReference type="Pfam" id="PF00294">
    <property type="entry name" value="PfkB"/>
    <property type="match status" value="1"/>
</dbReference>
<dbReference type="AlphaFoldDB" id="A0A0M7A1H7"/>
<evidence type="ECO:0000256" key="1">
    <source>
        <dbReference type="ARBA" id="ARBA00022679"/>
    </source>
</evidence>
<gene>
    <name evidence="4" type="primary">psuK</name>
    <name evidence="4" type="ORF">LAX5112_01643</name>
</gene>
<organism evidence="4 5">
    <name type="scientific">Roseibium alexandrii</name>
    <dbReference type="NCBI Taxonomy" id="388408"/>
    <lineage>
        <taxon>Bacteria</taxon>
        <taxon>Pseudomonadati</taxon>
        <taxon>Pseudomonadota</taxon>
        <taxon>Alphaproteobacteria</taxon>
        <taxon>Hyphomicrobiales</taxon>
        <taxon>Stappiaceae</taxon>
        <taxon>Roseibium</taxon>
    </lineage>
</organism>
<dbReference type="STRING" id="388408.LAX5112_01643"/>
<sequence>MMTNVFPFSPLPVLCTGAIHYDTLAHASEAYRPETSTPAKLTAKPGGVATNIARTLVRLDIPTGLAGAIGADGAGASLSEQLTADGIELYTLERTGFSTGQYIAFHNPDGSLAAASVDDRVLSEAPPDLFDPVFDALPASLKTGLWFIDANLPDQLLKSVSDRAPEGRLVANAVSNSKATRLLPLLPKLHCLMLNRGEALAMTGKSTETSSEDLLRDLQYLGAKRVVLTNGKSDVLVLNEEAIAAHKTLATQIVDVTGAGDALTAGTIAGLCRGYHLNDAVPLGLRAAAITLKSTGALTEGLSWDALATLNEV</sequence>
<evidence type="ECO:0000256" key="2">
    <source>
        <dbReference type="ARBA" id="ARBA00022777"/>
    </source>
</evidence>
<dbReference type="Gene3D" id="3.40.1190.20">
    <property type="match status" value="1"/>
</dbReference>
<keyword evidence="1 4" id="KW-0808">Transferase</keyword>
<dbReference type="OrthoDB" id="7869371at2"/>
<dbReference type="EMBL" id="CXWD01000005">
    <property type="protein sequence ID" value="CTQ68120.1"/>
    <property type="molecule type" value="Genomic_DNA"/>
</dbReference>
<dbReference type="PANTHER" id="PTHR10584:SF166">
    <property type="entry name" value="RIBOKINASE"/>
    <property type="match status" value="1"/>
</dbReference>
<dbReference type="GO" id="GO:0050225">
    <property type="term" value="F:pseudouridine kinase activity"/>
    <property type="evidence" value="ECO:0007669"/>
    <property type="project" value="UniProtKB-EC"/>
</dbReference>
<name>A0A0M7A1H7_9HYPH</name>